<protein>
    <submittedName>
        <fullName evidence="1">Uncharacterized protein</fullName>
    </submittedName>
</protein>
<accession>A0ABV6Z5S9</accession>
<dbReference type="EMBL" id="JBHPBY010000605">
    <property type="protein sequence ID" value="MFC1853792.1"/>
    <property type="molecule type" value="Genomic_DNA"/>
</dbReference>
<evidence type="ECO:0000313" key="2">
    <source>
        <dbReference type="Proteomes" id="UP001594351"/>
    </source>
</evidence>
<proteinExistence type="predicted"/>
<dbReference type="Proteomes" id="UP001594351">
    <property type="component" value="Unassembled WGS sequence"/>
</dbReference>
<gene>
    <name evidence="1" type="ORF">ACFL27_26715</name>
</gene>
<sequence length="102" mass="11056">MNPGHNVVILSSDVVGHNMAGPGIRYLKMAACLASSWNTTLVVPEAVEDMDLTCHWIKSSDPAFPAVLQNASLIITQGYNFPLKPLLLSPARLIIDLYDPVP</sequence>
<organism evidence="1 2">
    <name type="scientific">candidate division CSSED10-310 bacterium</name>
    <dbReference type="NCBI Taxonomy" id="2855610"/>
    <lineage>
        <taxon>Bacteria</taxon>
        <taxon>Bacteria division CSSED10-310</taxon>
    </lineage>
</organism>
<comment type="caution">
    <text evidence="1">The sequence shown here is derived from an EMBL/GenBank/DDBJ whole genome shotgun (WGS) entry which is preliminary data.</text>
</comment>
<keyword evidence="2" id="KW-1185">Reference proteome</keyword>
<name>A0ABV6Z5S9_UNCC1</name>
<feature type="non-terminal residue" evidence="1">
    <location>
        <position position="102"/>
    </location>
</feature>
<evidence type="ECO:0000313" key="1">
    <source>
        <dbReference type="EMBL" id="MFC1853792.1"/>
    </source>
</evidence>
<reference evidence="1 2" key="1">
    <citation type="submission" date="2024-09" db="EMBL/GenBank/DDBJ databases">
        <title>Laminarin stimulates single cell rates of sulfate reduction while oxygen inhibits transcriptomic activity in coastal marine sediment.</title>
        <authorList>
            <person name="Lindsay M."/>
            <person name="Orcutt B."/>
            <person name="Emerson D."/>
            <person name="Stepanauskas R."/>
            <person name="D'Angelo T."/>
        </authorList>
    </citation>
    <scope>NUCLEOTIDE SEQUENCE [LARGE SCALE GENOMIC DNA]</scope>
    <source>
        <strain evidence="1">SAG AM-311-K15</strain>
    </source>
</reference>